<dbReference type="InterPro" id="IPR000847">
    <property type="entry name" value="LysR_HTH_N"/>
</dbReference>
<dbReference type="Gene3D" id="1.10.10.10">
    <property type="entry name" value="Winged helix-like DNA-binding domain superfamily/Winged helix DNA-binding domain"/>
    <property type="match status" value="1"/>
</dbReference>
<evidence type="ECO:0000256" key="4">
    <source>
        <dbReference type="ARBA" id="ARBA00023163"/>
    </source>
</evidence>
<keyword evidence="3" id="KW-0238">DNA-binding</keyword>
<keyword evidence="5" id="KW-1133">Transmembrane helix</keyword>
<dbReference type="RefSeq" id="WP_135480365.1">
    <property type="nucleotide sequence ID" value="NZ_SRMF01000001.1"/>
</dbReference>
<dbReference type="GO" id="GO:0043565">
    <property type="term" value="F:sequence-specific DNA binding"/>
    <property type="evidence" value="ECO:0007669"/>
    <property type="project" value="TreeGrafter"/>
</dbReference>
<evidence type="ECO:0000256" key="3">
    <source>
        <dbReference type="ARBA" id="ARBA00023125"/>
    </source>
</evidence>
<dbReference type="PANTHER" id="PTHR30427">
    <property type="entry name" value="TRANSCRIPTIONAL ACTIVATOR PROTEIN LYSR"/>
    <property type="match status" value="1"/>
</dbReference>
<keyword evidence="5" id="KW-0472">Membrane</keyword>
<dbReference type="PANTHER" id="PTHR30427:SF1">
    <property type="entry name" value="TRANSCRIPTIONAL ACTIVATOR PROTEIN LYSR"/>
    <property type="match status" value="1"/>
</dbReference>
<dbReference type="PROSITE" id="PS50931">
    <property type="entry name" value="HTH_LYSR"/>
    <property type="match status" value="1"/>
</dbReference>
<dbReference type="InterPro" id="IPR036388">
    <property type="entry name" value="WH-like_DNA-bd_sf"/>
</dbReference>
<dbReference type="OrthoDB" id="7260751at2"/>
<dbReference type="AlphaFoldDB" id="A0A4Z0WIS3"/>
<dbReference type="SUPFAM" id="SSF46785">
    <property type="entry name" value="Winged helix' DNA-binding domain"/>
    <property type="match status" value="1"/>
</dbReference>
<evidence type="ECO:0000313" key="7">
    <source>
        <dbReference type="EMBL" id="TGG95035.1"/>
    </source>
</evidence>
<comment type="similarity">
    <text evidence="1">Belongs to the LysR transcriptional regulatory family.</text>
</comment>
<dbReference type="EMBL" id="SRMF01000001">
    <property type="protein sequence ID" value="TGG95035.1"/>
    <property type="molecule type" value="Genomic_DNA"/>
</dbReference>
<keyword evidence="8" id="KW-1185">Reference proteome</keyword>
<dbReference type="GO" id="GO:0010628">
    <property type="term" value="P:positive regulation of gene expression"/>
    <property type="evidence" value="ECO:0007669"/>
    <property type="project" value="TreeGrafter"/>
</dbReference>
<evidence type="ECO:0000256" key="5">
    <source>
        <dbReference type="SAM" id="Phobius"/>
    </source>
</evidence>
<evidence type="ECO:0000256" key="2">
    <source>
        <dbReference type="ARBA" id="ARBA00023015"/>
    </source>
</evidence>
<dbReference type="Pfam" id="PF03466">
    <property type="entry name" value="LysR_substrate"/>
    <property type="match status" value="1"/>
</dbReference>
<dbReference type="GO" id="GO:0003700">
    <property type="term" value="F:DNA-binding transcription factor activity"/>
    <property type="evidence" value="ECO:0007669"/>
    <property type="project" value="InterPro"/>
</dbReference>
<feature type="domain" description="HTH lysR-type" evidence="6">
    <location>
        <begin position="13"/>
        <end position="70"/>
    </location>
</feature>
<evidence type="ECO:0000259" key="6">
    <source>
        <dbReference type="PROSITE" id="PS50931"/>
    </source>
</evidence>
<dbReference type="InterPro" id="IPR036390">
    <property type="entry name" value="WH_DNA-bd_sf"/>
</dbReference>
<proteinExistence type="inferred from homology"/>
<dbReference type="PRINTS" id="PR00039">
    <property type="entry name" value="HTHLYSR"/>
</dbReference>
<protein>
    <submittedName>
        <fullName evidence="7">LysR family transcriptional regulator</fullName>
    </submittedName>
</protein>
<dbReference type="InterPro" id="IPR005119">
    <property type="entry name" value="LysR_subst-bd"/>
</dbReference>
<dbReference type="SUPFAM" id="SSF53850">
    <property type="entry name" value="Periplasmic binding protein-like II"/>
    <property type="match status" value="1"/>
</dbReference>
<evidence type="ECO:0000313" key="8">
    <source>
        <dbReference type="Proteomes" id="UP000297475"/>
    </source>
</evidence>
<dbReference type="Proteomes" id="UP000297475">
    <property type="component" value="Unassembled WGS sequence"/>
</dbReference>
<feature type="transmembrane region" description="Helical" evidence="5">
    <location>
        <begin position="104"/>
        <end position="125"/>
    </location>
</feature>
<keyword evidence="2" id="KW-0805">Transcription regulation</keyword>
<accession>A0A4Z0WIS3</accession>
<keyword evidence="5" id="KW-0812">Transmembrane</keyword>
<dbReference type="Pfam" id="PF00126">
    <property type="entry name" value="HTH_1"/>
    <property type="match status" value="1"/>
</dbReference>
<evidence type="ECO:0000256" key="1">
    <source>
        <dbReference type="ARBA" id="ARBA00009437"/>
    </source>
</evidence>
<comment type="caution">
    <text evidence="7">The sequence shown here is derived from an EMBL/GenBank/DDBJ whole genome shotgun (WGS) entry which is preliminary data.</text>
</comment>
<dbReference type="Gene3D" id="3.40.190.290">
    <property type="match status" value="1"/>
</dbReference>
<reference evidence="7 8" key="1">
    <citation type="submission" date="2019-04" db="EMBL/GenBank/DDBJ databases">
        <title>Natronospirillum operosus gen. nov., sp. nov., a haloalkaliphilic satellite isolated from decaying biomass of laboratory culture of cyanobacterium Geitlerinema sp. and proposal of Natronospirillaceae fam. nov. and Saccharospirillaceae fam. nov.</title>
        <authorList>
            <person name="Kevbrin V."/>
            <person name="Boltyanskaya Y."/>
            <person name="Koziaeva V."/>
            <person name="Grouzdev D.S."/>
            <person name="Park M."/>
            <person name="Cho J."/>
        </authorList>
    </citation>
    <scope>NUCLEOTIDE SEQUENCE [LARGE SCALE GENOMIC DNA]</scope>
    <source>
        <strain evidence="7 8">G-116</strain>
    </source>
</reference>
<gene>
    <name evidence="7" type="ORF">E4656_00995</name>
</gene>
<name>A0A4Z0WIS3_9GAMM</name>
<sequence length="318" mass="35456">MKERQELDRLPHITLRQVEAFRAVMHTQSMTSAAQMLSITQPAVSRLIADLEASLDLRLFERNGPKLKPTDNALRLMEEVQRVFLGLHQIEQAARTIKRFPQTLLRIAAPPFLSLGFVSMVVGALRRQYPEMRFSIHTDNSLAIADQVARGQHDLGFCTLPSGTSDVNVIHESSVDAVCLLPRDHALASSKIIYVEQLENEPLIVLGQSGSIRPQINDVFSNAKISLNVTAEILFAATAGSLVEQNVGLALMDPFSARATQTARTVVRPFKPRVKLSFSMIAPHHLKLAEPIRYATKVLHEEIEPMLQNWAFRDLSSP</sequence>
<organism evidence="7 8">
    <name type="scientific">Natronospirillum operosum</name>
    <dbReference type="NCBI Taxonomy" id="2759953"/>
    <lineage>
        <taxon>Bacteria</taxon>
        <taxon>Pseudomonadati</taxon>
        <taxon>Pseudomonadota</taxon>
        <taxon>Gammaproteobacteria</taxon>
        <taxon>Oceanospirillales</taxon>
        <taxon>Natronospirillaceae</taxon>
        <taxon>Natronospirillum</taxon>
    </lineage>
</organism>
<keyword evidence="4" id="KW-0804">Transcription</keyword>